<dbReference type="GO" id="GO:0043916">
    <property type="term" value="F:DNA-7-methylguanine glycosylase activity"/>
    <property type="evidence" value="ECO:0007669"/>
    <property type="project" value="TreeGrafter"/>
</dbReference>
<evidence type="ECO:0000313" key="7">
    <source>
        <dbReference type="Proteomes" id="UP000503447"/>
    </source>
</evidence>
<gene>
    <name evidence="6" type="ORF">FTUN_1451</name>
</gene>
<evidence type="ECO:0000256" key="3">
    <source>
        <dbReference type="ARBA" id="ARBA00022763"/>
    </source>
</evidence>
<keyword evidence="6" id="KW-0326">Glycosidase</keyword>
<dbReference type="SUPFAM" id="SSF48150">
    <property type="entry name" value="DNA-glycosylase"/>
    <property type="match status" value="1"/>
</dbReference>
<dbReference type="GO" id="GO:0032131">
    <property type="term" value="F:alkylated DNA binding"/>
    <property type="evidence" value="ECO:0007669"/>
    <property type="project" value="TreeGrafter"/>
</dbReference>
<dbReference type="InterPro" id="IPR011257">
    <property type="entry name" value="DNA_glycosylase"/>
</dbReference>
<dbReference type="PANTHER" id="PTHR43003:SF5">
    <property type="entry name" value="DNA-3-METHYLADENINE GLYCOSYLASE"/>
    <property type="match status" value="1"/>
</dbReference>
<evidence type="ECO:0000256" key="2">
    <source>
        <dbReference type="ARBA" id="ARBA00012000"/>
    </source>
</evidence>
<dbReference type="GO" id="GO:0008725">
    <property type="term" value="F:DNA-3-methyladenine glycosylase activity"/>
    <property type="evidence" value="ECO:0007669"/>
    <property type="project" value="TreeGrafter"/>
</dbReference>
<proteinExistence type="predicted"/>
<dbReference type="Gene3D" id="1.10.340.30">
    <property type="entry name" value="Hypothetical protein, domain 2"/>
    <property type="match status" value="1"/>
</dbReference>
<sequence>MNAATTDRTAHVQSARDIEAVRVELSGRDPALAVAHAAAGPFEWHVRESGFAGLVRLITEQQVSTASAAAIWKRFAAGVGSVTANNLKAFDVDTLKTFGLSRPKAVYVRAVADAEAAGAIDFTRLPELSDEEAIAQLTALKGVGRWTAEVYLMFCEGRTDLFPAGDLALQEGFRLAARARARPSEKDLYARAERWRPYRGVAANLLWSYYRDVKSGEIVVPAVEQAAPGRQPPKRPRPRG</sequence>
<name>A0A6M5YKX7_9BACT</name>
<comment type="catalytic activity">
    <reaction evidence="1">
        <text>Hydrolysis of alkylated DNA, releasing 3-methyladenine, 3-methylguanine, 7-methylguanine and 7-methyladenine.</text>
        <dbReference type="EC" id="3.2.2.21"/>
    </reaction>
</comment>
<protein>
    <recommendedName>
        <fullName evidence="2">DNA-3-methyladenine glycosylase II</fullName>
        <ecNumber evidence="2">3.2.2.21</ecNumber>
    </recommendedName>
</protein>
<dbReference type="GO" id="GO:0006307">
    <property type="term" value="P:DNA alkylation repair"/>
    <property type="evidence" value="ECO:0007669"/>
    <property type="project" value="TreeGrafter"/>
</dbReference>
<dbReference type="InterPro" id="IPR051912">
    <property type="entry name" value="Alkylbase_DNA_Glycosylase/TA"/>
</dbReference>
<dbReference type="GO" id="GO:0032993">
    <property type="term" value="C:protein-DNA complex"/>
    <property type="evidence" value="ECO:0007669"/>
    <property type="project" value="TreeGrafter"/>
</dbReference>
<dbReference type="SMART" id="SM00478">
    <property type="entry name" value="ENDO3c"/>
    <property type="match status" value="1"/>
</dbReference>
<evidence type="ECO:0000256" key="4">
    <source>
        <dbReference type="ARBA" id="ARBA00023204"/>
    </source>
</evidence>
<dbReference type="EMBL" id="CP053452">
    <property type="protein sequence ID" value="QJW93936.1"/>
    <property type="molecule type" value="Genomic_DNA"/>
</dbReference>
<evidence type="ECO:0000256" key="1">
    <source>
        <dbReference type="ARBA" id="ARBA00000086"/>
    </source>
</evidence>
<dbReference type="InterPro" id="IPR003265">
    <property type="entry name" value="HhH-GPD_domain"/>
</dbReference>
<organism evidence="6 7">
    <name type="scientific">Frigoriglobus tundricola</name>
    <dbReference type="NCBI Taxonomy" id="2774151"/>
    <lineage>
        <taxon>Bacteria</taxon>
        <taxon>Pseudomonadati</taxon>
        <taxon>Planctomycetota</taxon>
        <taxon>Planctomycetia</taxon>
        <taxon>Gemmatales</taxon>
        <taxon>Gemmataceae</taxon>
        <taxon>Frigoriglobus</taxon>
    </lineage>
</organism>
<dbReference type="Gene3D" id="1.10.1670.40">
    <property type="match status" value="1"/>
</dbReference>
<dbReference type="AlphaFoldDB" id="A0A6M5YKX7"/>
<keyword evidence="3" id="KW-0227">DNA damage</keyword>
<dbReference type="RefSeq" id="WP_171470033.1">
    <property type="nucleotide sequence ID" value="NZ_CP053452.2"/>
</dbReference>
<dbReference type="PANTHER" id="PTHR43003">
    <property type="entry name" value="DNA-3-METHYLADENINE GLYCOSYLASE"/>
    <property type="match status" value="1"/>
</dbReference>
<dbReference type="GO" id="GO:0006285">
    <property type="term" value="P:base-excision repair, AP site formation"/>
    <property type="evidence" value="ECO:0007669"/>
    <property type="project" value="TreeGrafter"/>
</dbReference>
<dbReference type="Proteomes" id="UP000503447">
    <property type="component" value="Chromosome"/>
</dbReference>
<evidence type="ECO:0000313" key="6">
    <source>
        <dbReference type="EMBL" id="QJW93936.1"/>
    </source>
</evidence>
<dbReference type="CDD" id="cd00056">
    <property type="entry name" value="ENDO3c"/>
    <property type="match status" value="1"/>
</dbReference>
<dbReference type="Pfam" id="PF00730">
    <property type="entry name" value="HhH-GPD"/>
    <property type="match status" value="1"/>
</dbReference>
<accession>A0A6M5YKX7</accession>
<dbReference type="EC" id="3.2.2.21" evidence="2"/>
<reference evidence="7" key="1">
    <citation type="submission" date="2020-05" db="EMBL/GenBank/DDBJ databases">
        <title>Frigoriglobus tundricola gen. nov., sp. nov., a psychrotolerant cellulolytic planctomycete of the family Gemmataceae with two divergent copies of 16S rRNA gene.</title>
        <authorList>
            <person name="Kulichevskaya I.S."/>
            <person name="Ivanova A.A."/>
            <person name="Naumoff D.G."/>
            <person name="Beletsky A.V."/>
            <person name="Rijpstra W.I.C."/>
            <person name="Sinninghe Damste J.S."/>
            <person name="Mardanov A.V."/>
            <person name="Ravin N.V."/>
            <person name="Dedysh S.N."/>
        </authorList>
    </citation>
    <scope>NUCLEOTIDE SEQUENCE [LARGE SCALE GENOMIC DNA]</scope>
    <source>
        <strain evidence="7">PL17</strain>
    </source>
</reference>
<keyword evidence="6" id="KW-0378">Hydrolase</keyword>
<keyword evidence="4" id="KW-0234">DNA repair</keyword>
<evidence type="ECO:0000259" key="5">
    <source>
        <dbReference type="SMART" id="SM00478"/>
    </source>
</evidence>
<keyword evidence="7" id="KW-1185">Reference proteome</keyword>
<feature type="domain" description="HhH-GPD" evidence="5">
    <location>
        <begin position="59"/>
        <end position="211"/>
    </location>
</feature>
<dbReference type="KEGG" id="ftj:FTUN_1451"/>